<accession>A0ABV9T2K3</accession>
<name>A0ABV9T2K3_9BACT</name>
<evidence type="ECO:0000313" key="2">
    <source>
        <dbReference type="Proteomes" id="UP001595818"/>
    </source>
</evidence>
<comment type="caution">
    <text evidence="1">The sequence shown here is derived from an EMBL/GenBank/DDBJ whole genome shotgun (WGS) entry which is preliminary data.</text>
</comment>
<dbReference type="Proteomes" id="UP001595818">
    <property type="component" value="Unassembled WGS sequence"/>
</dbReference>
<evidence type="ECO:0000313" key="1">
    <source>
        <dbReference type="EMBL" id="MFC4872721.1"/>
    </source>
</evidence>
<organism evidence="1 2">
    <name type="scientific">Negadavirga shengliensis</name>
    <dbReference type="NCBI Taxonomy" id="1389218"/>
    <lineage>
        <taxon>Bacteria</taxon>
        <taxon>Pseudomonadati</taxon>
        <taxon>Bacteroidota</taxon>
        <taxon>Cytophagia</taxon>
        <taxon>Cytophagales</taxon>
        <taxon>Cyclobacteriaceae</taxon>
        <taxon>Negadavirga</taxon>
    </lineage>
</organism>
<dbReference type="RefSeq" id="WP_377065304.1">
    <property type="nucleotide sequence ID" value="NZ_JBHSJJ010000007.1"/>
</dbReference>
<reference evidence="2" key="1">
    <citation type="journal article" date="2019" name="Int. J. Syst. Evol. Microbiol.">
        <title>The Global Catalogue of Microorganisms (GCM) 10K type strain sequencing project: providing services to taxonomists for standard genome sequencing and annotation.</title>
        <authorList>
            <consortium name="The Broad Institute Genomics Platform"/>
            <consortium name="The Broad Institute Genome Sequencing Center for Infectious Disease"/>
            <person name="Wu L."/>
            <person name="Ma J."/>
        </authorList>
    </citation>
    <scope>NUCLEOTIDE SEQUENCE [LARGE SCALE GENOMIC DNA]</scope>
    <source>
        <strain evidence="2">CGMCC 4.7466</strain>
    </source>
</reference>
<evidence type="ECO:0008006" key="3">
    <source>
        <dbReference type="Google" id="ProtNLM"/>
    </source>
</evidence>
<sequence length="134" mass="15331">MKEKYYAVFILFFFCYAACGKKEEPNTTITGKWKLVETRSMVTVDHSKDRIIYEFKADGSLHIAHRSGAPSWGPGEGEHAYDFYDEDTTSWQGYSLFGNLTIGERTYGCYLSPDKMVIVDNPALDGPLVYFKRE</sequence>
<keyword evidence="2" id="KW-1185">Reference proteome</keyword>
<dbReference type="EMBL" id="JBHSJJ010000007">
    <property type="protein sequence ID" value="MFC4872721.1"/>
    <property type="molecule type" value="Genomic_DNA"/>
</dbReference>
<gene>
    <name evidence="1" type="ORF">ACFPFU_13580</name>
</gene>
<proteinExistence type="predicted"/>
<protein>
    <recommendedName>
        <fullName evidence="3">Lipocalin-like domain-containing protein</fullName>
    </recommendedName>
</protein>